<dbReference type="GO" id="GO:0097320">
    <property type="term" value="P:plasma membrane tubulation"/>
    <property type="evidence" value="ECO:0007669"/>
    <property type="project" value="TreeGrafter"/>
</dbReference>
<dbReference type="STRING" id="46835.A0A504YA41"/>
<keyword evidence="9" id="KW-0472">Membrane</keyword>
<keyword evidence="18" id="KW-1185">Reference proteome</keyword>
<dbReference type="SUPFAM" id="SSF50044">
    <property type="entry name" value="SH3-domain"/>
    <property type="match status" value="1"/>
</dbReference>
<dbReference type="FunFam" id="2.30.30.40:FF:000014">
    <property type="entry name" value="Kinase C and casein kinase substrate in neurons protein"/>
    <property type="match status" value="1"/>
</dbReference>
<dbReference type="CDD" id="cd07655">
    <property type="entry name" value="F-BAR_PACSIN"/>
    <property type="match status" value="1"/>
</dbReference>
<dbReference type="PANTHER" id="PTHR23065">
    <property type="entry name" value="PROLINE-SERINE-THREONINE PHOSPHATASE INTERACTING PROTEIN 1"/>
    <property type="match status" value="1"/>
</dbReference>
<keyword evidence="4 12" id="KW-0728">SH3 domain</keyword>
<evidence type="ECO:0000313" key="17">
    <source>
        <dbReference type="EMBL" id="TPP57029.1"/>
    </source>
</evidence>
<evidence type="ECO:0000259" key="16">
    <source>
        <dbReference type="PROSITE" id="PS51741"/>
    </source>
</evidence>
<evidence type="ECO:0000256" key="1">
    <source>
        <dbReference type="ARBA" id="ARBA00004184"/>
    </source>
</evidence>
<dbReference type="PANTHER" id="PTHR23065:SF11">
    <property type="entry name" value="SYNDAPIN, ISOFORM C"/>
    <property type="match status" value="1"/>
</dbReference>
<dbReference type="Gene3D" id="2.30.30.40">
    <property type="entry name" value="SH3 Domains"/>
    <property type="match status" value="1"/>
</dbReference>
<keyword evidence="6" id="KW-0963">Cytoplasm</keyword>
<dbReference type="Gene3D" id="1.20.1270.60">
    <property type="entry name" value="Arfaptin homology (AH) domain/BAR domain"/>
    <property type="match status" value="1"/>
</dbReference>
<evidence type="ECO:0000256" key="11">
    <source>
        <dbReference type="ARBA" id="ARBA00064966"/>
    </source>
</evidence>
<feature type="domain" description="SH3" evidence="15">
    <location>
        <begin position="426"/>
        <end position="486"/>
    </location>
</feature>
<dbReference type="PRINTS" id="PR00452">
    <property type="entry name" value="SH3DOMAIN"/>
</dbReference>
<dbReference type="InterPro" id="IPR031160">
    <property type="entry name" value="F_BAR_dom"/>
</dbReference>
<evidence type="ECO:0000313" key="18">
    <source>
        <dbReference type="Proteomes" id="UP000316759"/>
    </source>
</evidence>
<gene>
    <name evidence="17" type="ORF">FGIG_01093</name>
</gene>
<keyword evidence="7" id="KW-0597">Phosphoprotein</keyword>
<evidence type="ECO:0000256" key="9">
    <source>
        <dbReference type="ARBA" id="ARBA00023136"/>
    </source>
</evidence>
<dbReference type="SMART" id="SM00055">
    <property type="entry name" value="FCH"/>
    <property type="match status" value="1"/>
</dbReference>
<evidence type="ECO:0000256" key="2">
    <source>
        <dbReference type="ARBA" id="ARBA00004236"/>
    </source>
</evidence>
<dbReference type="GO" id="GO:0007010">
    <property type="term" value="P:cytoskeleton organization"/>
    <property type="evidence" value="ECO:0007669"/>
    <property type="project" value="TreeGrafter"/>
</dbReference>
<dbReference type="SMART" id="SM00326">
    <property type="entry name" value="SH3"/>
    <property type="match status" value="1"/>
</dbReference>
<dbReference type="CDD" id="cd11843">
    <property type="entry name" value="SH3_PACSIN"/>
    <property type="match status" value="1"/>
</dbReference>
<dbReference type="GO" id="GO:0005886">
    <property type="term" value="C:plasma membrane"/>
    <property type="evidence" value="ECO:0007669"/>
    <property type="project" value="UniProtKB-SubCell"/>
</dbReference>
<feature type="compositionally biased region" description="Polar residues" evidence="14">
    <location>
        <begin position="361"/>
        <end position="370"/>
    </location>
</feature>
<feature type="compositionally biased region" description="Basic and acidic residues" evidence="14">
    <location>
        <begin position="190"/>
        <end position="205"/>
    </location>
</feature>
<keyword evidence="5" id="KW-1003">Cell membrane</keyword>
<comment type="subcellular location">
    <subcellularLocation>
        <location evidence="2">Cell membrane</location>
    </subcellularLocation>
    <subcellularLocation>
        <location evidence="3">Cytoplasm</location>
    </subcellularLocation>
    <subcellularLocation>
        <location evidence="1">Endomembrane system</location>
        <topology evidence="1">Peripheral membrane protein</topology>
    </subcellularLocation>
</comment>
<dbReference type="InterPro" id="IPR027267">
    <property type="entry name" value="AH/BAR_dom_sf"/>
</dbReference>
<sequence>MAGDNENEQNGLSASSFWDFRGHQKTVKRAEVANKLCSELSLMIHERAELERVYAANLKRWTARWLSFLDSGFVYGTGISPWKGLCQEAEAISNAHQDIRNVLTDEIQPGLKHWQKEHFHKTSLPPQSLKESKQFEQDFDQAQKPWAKRMKKVNQCKKDYYQACKMERSLQVQVQNAKNDPNGTPEQMEVDPKLKKMQDKWKKSEKEVERTRAAYTNALSGLDADNPRYLEEMTAVFSRTQDFERERLIFFKDLFANLHQALNVTTKADFNVIYRDLEESIAKMDIEADLNWWSANHGVDMPAVLPQFEEYSPELTAISSKKRSTVSETNSGVTLTGITPVISSPEVIPNRPSQAQIETNHNMNGLNSDIHTPFDDGLTGPPTPTTPVGAQPEDGGQVSAPVGDLTGHDEISDADYYASATYDDGRPGIPVRALYDYTGQEDDEISFVAGDRFEKLEEADDQGWCKGRKDGRVGLYPANYAEEIGSPS</sequence>
<dbReference type="PROSITE" id="PS50002">
    <property type="entry name" value="SH3"/>
    <property type="match status" value="1"/>
</dbReference>
<dbReference type="Pfam" id="PF00611">
    <property type="entry name" value="FCH"/>
    <property type="match status" value="1"/>
</dbReference>
<dbReference type="Pfam" id="PF14604">
    <property type="entry name" value="SH3_9"/>
    <property type="match status" value="1"/>
</dbReference>
<dbReference type="SUPFAM" id="SSF103657">
    <property type="entry name" value="BAR/IMD domain-like"/>
    <property type="match status" value="1"/>
</dbReference>
<dbReference type="GO" id="GO:0030100">
    <property type="term" value="P:regulation of endocytosis"/>
    <property type="evidence" value="ECO:0007669"/>
    <property type="project" value="TreeGrafter"/>
</dbReference>
<evidence type="ECO:0000256" key="14">
    <source>
        <dbReference type="SAM" id="MobiDB-lite"/>
    </source>
</evidence>
<dbReference type="Proteomes" id="UP000316759">
    <property type="component" value="Unassembled WGS sequence"/>
</dbReference>
<feature type="compositionally biased region" description="Polar residues" evidence="14">
    <location>
        <begin position="175"/>
        <end position="185"/>
    </location>
</feature>
<comment type="caution">
    <text evidence="17">The sequence shown here is derived from an EMBL/GenBank/DDBJ whole genome shotgun (WGS) entry which is preliminary data.</text>
</comment>
<evidence type="ECO:0000256" key="5">
    <source>
        <dbReference type="ARBA" id="ARBA00022475"/>
    </source>
</evidence>
<keyword evidence="8 13" id="KW-0175">Coiled coil</keyword>
<dbReference type="OrthoDB" id="10255128at2759"/>
<feature type="region of interest" description="Disordered" evidence="14">
    <location>
        <begin position="175"/>
        <end position="205"/>
    </location>
</feature>
<reference evidence="17 18" key="1">
    <citation type="submission" date="2019-04" db="EMBL/GenBank/DDBJ databases">
        <title>Annotation for the trematode Fasciola gigantica.</title>
        <authorList>
            <person name="Choi Y.-J."/>
        </authorList>
    </citation>
    <scope>NUCLEOTIDE SEQUENCE [LARGE SCALE GENOMIC DNA]</scope>
    <source>
        <strain evidence="17">Uganda_cow_1</strain>
    </source>
</reference>
<evidence type="ECO:0000256" key="7">
    <source>
        <dbReference type="ARBA" id="ARBA00022553"/>
    </source>
</evidence>
<dbReference type="GO" id="GO:0005768">
    <property type="term" value="C:endosome"/>
    <property type="evidence" value="ECO:0007669"/>
    <property type="project" value="TreeGrafter"/>
</dbReference>
<evidence type="ECO:0000256" key="3">
    <source>
        <dbReference type="ARBA" id="ARBA00004496"/>
    </source>
</evidence>
<feature type="region of interest" description="Disordered" evidence="14">
    <location>
        <begin position="361"/>
        <end position="393"/>
    </location>
</feature>
<comment type="function">
    <text evidence="10">Plays a role in endocytosis and regulates internalization of plasma membrane proteins. Overexpression impairs internalization of SLC2A1/GLUT1 and TRPV4 and increases the levels of SLC2A1/GLUT1 and TRPV4 at the cell membrane. Inhibits the TRPV4 calcium channel activity.</text>
</comment>
<evidence type="ECO:0000256" key="8">
    <source>
        <dbReference type="ARBA" id="ARBA00023054"/>
    </source>
</evidence>
<evidence type="ECO:0000256" key="13">
    <source>
        <dbReference type="PROSITE-ProRule" id="PRU01077"/>
    </source>
</evidence>
<organism evidence="17 18">
    <name type="scientific">Fasciola gigantica</name>
    <name type="common">Giant liver fluke</name>
    <dbReference type="NCBI Taxonomy" id="46835"/>
    <lineage>
        <taxon>Eukaryota</taxon>
        <taxon>Metazoa</taxon>
        <taxon>Spiralia</taxon>
        <taxon>Lophotrochozoa</taxon>
        <taxon>Platyhelminthes</taxon>
        <taxon>Trematoda</taxon>
        <taxon>Digenea</taxon>
        <taxon>Plagiorchiida</taxon>
        <taxon>Echinostomata</taxon>
        <taxon>Echinostomatoidea</taxon>
        <taxon>Fasciolidae</taxon>
        <taxon>Fasciola</taxon>
    </lineage>
</organism>
<dbReference type="InterPro" id="IPR036028">
    <property type="entry name" value="SH3-like_dom_sf"/>
</dbReference>
<evidence type="ECO:0000256" key="12">
    <source>
        <dbReference type="PROSITE-ProRule" id="PRU00192"/>
    </source>
</evidence>
<evidence type="ECO:0000256" key="6">
    <source>
        <dbReference type="ARBA" id="ARBA00022490"/>
    </source>
</evidence>
<evidence type="ECO:0000256" key="10">
    <source>
        <dbReference type="ARBA" id="ARBA00055545"/>
    </source>
</evidence>
<proteinExistence type="predicted"/>
<dbReference type="EMBL" id="SUNJ01013761">
    <property type="protein sequence ID" value="TPP57029.1"/>
    <property type="molecule type" value="Genomic_DNA"/>
</dbReference>
<protein>
    <submittedName>
        <fullName evidence="17">Adaptor protein pacsin</fullName>
    </submittedName>
</protein>
<comment type="subunit">
    <text evidence="11">Homodimer. May form heterooligomers with other PACSINs. Interacts (via SH3 domain) with DNM1, SYNJ1 and WASL. Interacts with TRPV4.</text>
</comment>
<feature type="domain" description="F-BAR" evidence="16">
    <location>
        <begin position="10"/>
        <end position="289"/>
    </location>
</feature>
<dbReference type="GO" id="GO:0005543">
    <property type="term" value="F:phospholipid binding"/>
    <property type="evidence" value="ECO:0007669"/>
    <property type="project" value="TreeGrafter"/>
</dbReference>
<dbReference type="InterPro" id="IPR001060">
    <property type="entry name" value="FCH_dom"/>
</dbReference>
<evidence type="ECO:0000256" key="4">
    <source>
        <dbReference type="ARBA" id="ARBA00022443"/>
    </source>
</evidence>
<accession>A0A504YA41</accession>
<evidence type="ECO:0000259" key="15">
    <source>
        <dbReference type="PROSITE" id="PS50002"/>
    </source>
</evidence>
<dbReference type="InterPro" id="IPR001452">
    <property type="entry name" value="SH3_domain"/>
</dbReference>
<dbReference type="FunFam" id="1.20.1270.60:FF:000009">
    <property type="entry name" value="Protein kinase C and casein kinase substrate in neurons 2"/>
    <property type="match status" value="1"/>
</dbReference>
<dbReference type="AlphaFoldDB" id="A0A504YA41"/>
<dbReference type="PROSITE" id="PS51741">
    <property type="entry name" value="F_BAR"/>
    <property type="match status" value="1"/>
</dbReference>
<name>A0A504YA41_FASGI</name>